<evidence type="ECO:0000259" key="1">
    <source>
        <dbReference type="Pfam" id="PF07435"/>
    </source>
</evidence>
<keyword evidence="3" id="KW-1185">Reference proteome</keyword>
<gene>
    <name evidence="2" type="ORF">KCX74_15370</name>
</gene>
<dbReference type="Proteomes" id="UP000675284">
    <property type="component" value="Unassembled WGS sequence"/>
</dbReference>
<dbReference type="RefSeq" id="WP_026680490.1">
    <property type="nucleotide sequence ID" value="NZ_BAAACY010000114.1"/>
</dbReference>
<protein>
    <submittedName>
        <fullName evidence="2">Two-component system regulatory protein YycI</fullName>
    </submittedName>
</protein>
<name>A0A941ICE7_9BACI</name>
<dbReference type="AlphaFoldDB" id="A0A941ICE7"/>
<organism evidence="2 3">
    <name type="scientific">Virgibacillus salarius</name>
    <dbReference type="NCBI Taxonomy" id="447199"/>
    <lineage>
        <taxon>Bacteria</taxon>
        <taxon>Bacillati</taxon>
        <taxon>Bacillota</taxon>
        <taxon>Bacilli</taxon>
        <taxon>Bacillales</taxon>
        <taxon>Bacillaceae</taxon>
        <taxon>Virgibacillus</taxon>
    </lineage>
</organism>
<evidence type="ECO:0000313" key="2">
    <source>
        <dbReference type="EMBL" id="MBR7797416.1"/>
    </source>
</evidence>
<dbReference type="EMBL" id="JAGSOT010000053">
    <property type="protein sequence ID" value="MBR7797416.1"/>
    <property type="molecule type" value="Genomic_DNA"/>
</dbReference>
<evidence type="ECO:0000313" key="3">
    <source>
        <dbReference type="Proteomes" id="UP000675284"/>
    </source>
</evidence>
<dbReference type="CDD" id="cd15787">
    <property type="entry name" value="YycH_N"/>
    <property type="match status" value="1"/>
</dbReference>
<reference evidence="2" key="1">
    <citation type="submission" date="2021-04" db="EMBL/GenBank/DDBJ databases">
        <title>Isolation and polyphasic classification of algal microorganism.</title>
        <authorList>
            <person name="Wang S."/>
        </authorList>
    </citation>
    <scope>NUCLEOTIDE SEQUENCE</scope>
    <source>
        <strain evidence="2">720a</strain>
    </source>
</reference>
<sequence>MKLETFKSFALVLLIGVSLLLTFGLWSYQKEYSPLDKNPAVGGIDIGGSAVKTNSLISPQSVIFHATNQHLGYKDPKENQRFFEEMQSWILTDFSIYNAKQKLSDYDIELIFPEELPIELANRLFSFTDSESMEKLPTWSFQRMYMTLNADASTITLQIPALNGSKTAQAVITDSVIYENLRQLIASREGLTEFLQVGEGQQAFYIPSKPTNQYKYLFTIQKISPNLLVETLFKNPDTVSRSNTELSSANYSNGISELRVEQNGRRMDYYNPIPKVLSNFGFMNLLEKSVDEINEHNGWTGDYKLMSADLATNSITYQMHYNGYPVYNQFGLSLMEMQFREQEIFSYKRSLLRIRNELEKEQWDIPSGEAVISHLEDRLGEGIKNLQGIQLGYQYNYKENDPNDYVELEPSWFMKLNGSWQRINFEERLNPQKKED</sequence>
<proteinExistence type="predicted"/>
<dbReference type="InterPro" id="IPR009996">
    <property type="entry name" value="YycH"/>
</dbReference>
<dbReference type="Gene3D" id="3.30.310.160">
    <property type="entry name" value="YycH protein, domain 2"/>
    <property type="match status" value="1"/>
</dbReference>
<comment type="caution">
    <text evidence="2">The sequence shown here is derived from an EMBL/GenBank/DDBJ whole genome shotgun (WGS) entry which is preliminary data.</text>
</comment>
<feature type="domain" description="Regulatory protein YycH" evidence="1">
    <location>
        <begin position="4"/>
        <end position="426"/>
    </location>
</feature>
<dbReference type="Pfam" id="PF07435">
    <property type="entry name" value="YycH"/>
    <property type="match status" value="1"/>
</dbReference>
<accession>A0A941ICE7</accession>
<dbReference type="InterPro" id="IPR042274">
    <property type="entry name" value="YycH/YycI_2"/>
</dbReference>